<keyword evidence="2" id="KW-0472">Membrane</keyword>
<dbReference type="eggNOG" id="ENOG502QT9R">
    <property type="taxonomic scope" value="Eukaryota"/>
</dbReference>
<feature type="transmembrane region" description="Helical" evidence="2">
    <location>
        <begin position="502"/>
        <end position="521"/>
    </location>
</feature>
<evidence type="ECO:0000259" key="3">
    <source>
        <dbReference type="Pfam" id="PF23190"/>
    </source>
</evidence>
<protein>
    <recommendedName>
        <fullName evidence="6">Nonselective cation channel</fullName>
    </recommendedName>
</protein>
<feature type="region of interest" description="Disordered" evidence="1">
    <location>
        <begin position="626"/>
        <end position="645"/>
    </location>
</feature>
<feature type="domain" description="Calcium channel YVC1-like C-terminal transmembrane" evidence="4">
    <location>
        <begin position="257"/>
        <end position="555"/>
    </location>
</feature>
<dbReference type="Pfam" id="PF23190">
    <property type="entry name" value="LHD_TRPY1"/>
    <property type="match status" value="1"/>
</dbReference>
<feature type="transmembrane region" description="Helical" evidence="2">
    <location>
        <begin position="382"/>
        <end position="402"/>
    </location>
</feature>
<keyword evidence="2" id="KW-1133">Transmembrane helix</keyword>
<accession>A0A177AK72</accession>
<feature type="transmembrane region" description="Helical" evidence="2">
    <location>
        <begin position="276"/>
        <end position="298"/>
    </location>
</feature>
<name>A0A177AK72_9PEZI</name>
<evidence type="ECO:0008006" key="6">
    <source>
        <dbReference type="Google" id="ProtNLM"/>
    </source>
</evidence>
<dbReference type="RefSeq" id="XP_024327697.1">
    <property type="nucleotide sequence ID" value="XM_024464421.1"/>
</dbReference>
<dbReference type="AlphaFoldDB" id="A0A177AK72"/>
<feature type="transmembrane region" description="Helical" evidence="2">
    <location>
        <begin position="449"/>
        <end position="469"/>
    </location>
</feature>
<feature type="transmembrane region" description="Helical" evidence="2">
    <location>
        <begin position="344"/>
        <end position="361"/>
    </location>
</feature>
<dbReference type="GeneID" id="36283827"/>
<dbReference type="PANTHER" id="PTHR35859:SF1">
    <property type="entry name" value="NONSELECTIVE CATION CHANNEL PROTEIN"/>
    <property type="match status" value="1"/>
</dbReference>
<dbReference type="EMBL" id="KV441387">
    <property type="protein sequence ID" value="OAF62425.1"/>
    <property type="molecule type" value="Genomic_DNA"/>
</dbReference>
<dbReference type="InterPro" id="IPR056336">
    <property type="entry name" value="YVC1_C"/>
</dbReference>
<keyword evidence="2" id="KW-0812">Transmembrane</keyword>
<dbReference type="OrthoDB" id="2373987at2759"/>
<dbReference type="Pfam" id="PF23317">
    <property type="entry name" value="YVC1_C"/>
    <property type="match status" value="1"/>
</dbReference>
<evidence type="ECO:0000256" key="2">
    <source>
        <dbReference type="SAM" id="Phobius"/>
    </source>
</evidence>
<feature type="transmembrane region" description="Helical" evidence="2">
    <location>
        <begin position="310"/>
        <end position="332"/>
    </location>
</feature>
<gene>
    <name evidence="5" type="ORF">VC83_00734</name>
</gene>
<proteinExistence type="predicted"/>
<dbReference type="VEuPathDB" id="FungiDB:GMDG_07836"/>
<dbReference type="Proteomes" id="UP000077154">
    <property type="component" value="Unassembled WGS sequence"/>
</dbReference>
<evidence type="ECO:0000313" key="5">
    <source>
        <dbReference type="EMBL" id="OAF62425.1"/>
    </source>
</evidence>
<dbReference type="InterPro" id="IPR052971">
    <property type="entry name" value="TRP_calcium_channel"/>
</dbReference>
<dbReference type="InterPro" id="IPR056337">
    <property type="entry name" value="LHD_YVC1"/>
</dbReference>
<evidence type="ECO:0000256" key="1">
    <source>
        <dbReference type="SAM" id="MobiDB-lite"/>
    </source>
</evidence>
<reference evidence="5" key="1">
    <citation type="submission" date="2016-03" db="EMBL/GenBank/DDBJ databases">
        <title>Updated assembly of Pseudogymnoascus destructans, the fungus causing white-nose syndrome of bats.</title>
        <authorList>
            <person name="Palmer J.M."/>
            <person name="Drees K.P."/>
            <person name="Foster J.T."/>
            <person name="Lindner D.L."/>
        </authorList>
    </citation>
    <scope>NUCLEOTIDE SEQUENCE [LARGE SCALE GENOMIC DNA]</scope>
    <source>
        <strain evidence="5">20631-21</strain>
    </source>
</reference>
<sequence length="645" mass="73468">MEPTFNDRDALLEHAPGEHFTPDPHADLPVYITIHRIRKLIVSSIDDPYSLEQLQEPRMNILIVRALVDRLYNPSDVSVVYCLLVNRMQFLREQSYQGHLQTVNITRATLCELVATRVLRRFDDDNPGHEGLLLLANILVAGFEPFQNAPDEVLQKKPSALQWPVQWRGGYERKLPALEVAIISESKTFLCSSACQKVVDAIYRGQVIYTPLSFVDILPDHYKHNPISLYNPQKAPLLNHYRLIVPRLRGMIEVCQFAALLVLYVLTMVSREGLKITIYEIIFCAYATGWILEEFAAIIEHGWKVHTQNLWSFLDITFFLIYATYFTTRMYALASGRLHLGEDALNILAIAAPVLLPRLAFNLMPDNMLFISLRAMMRDFMVLTLLAIWCFAGFFLSMKWLLDVSNQDGSRDAPDPATISKWMLWIWFGLDGTGIERSVDFHLVLGPSLMIAFAFLGNTLFLTILVSMLTNTFSKIVANATAEIHFRRAVLTFEGVKSDAIFAYRPPCNVIALLILLPLKLLLSPRWFHTVNVAMIRILNAPILLLISIYERNQLWRVTNGRPHGPSKRSKLFPWTFSGFSPHGDIQAVFETDPPEAILDKIDLLTDYIVENDIIARPLRESSPEPVLQRRSMVRSSRTGSSRAT</sequence>
<feature type="domain" description="YVC1 N-terminal linker helical" evidence="3">
    <location>
        <begin position="33"/>
        <end position="223"/>
    </location>
</feature>
<dbReference type="PANTHER" id="PTHR35859">
    <property type="entry name" value="NONSELECTIVE CATION CHANNEL PROTEIN"/>
    <property type="match status" value="1"/>
</dbReference>
<organism evidence="5">
    <name type="scientific">Pseudogymnoascus destructans</name>
    <dbReference type="NCBI Taxonomy" id="655981"/>
    <lineage>
        <taxon>Eukaryota</taxon>
        <taxon>Fungi</taxon>
        <taxon>Dikarya</taxon>
        <taxon>Ascomycota</taxon>
        <taxon>Pezizomycotina</taxon>
        <taxon>Leotiomycetes</taxon>
        <taxon>Thelebolales</taxon>
        <taxon>Thelebolaceae</taxon>
        <taxon>Pseudogymnoascus</taxon>
    </lineage>
</organism>
<feature type="transmembrane region" description="Helical" evidence="2">
    <location>
        <begin position="527"/>
        <end position="547"/>
    </location>
</feature>
<feature type="compositionally biased region" description="Polar residues" evidence="1">
    <location>
        <begin position="634"/>
        <end position="645"/>
    </location>
</feature>
<evidence type="ECO:0000259" key="4">
    <source>
        <dbReference type="Pfam" id="PF23317"/>
    </source>
</evidence>